<proteinExistence type="predicted"/>
<protein>
    <submittedName>
        <fullName evidence="2">Uncharacterized protein</fullName>
    </submittedName>
</protein>
<keyword evidence="3" id="KW-1185">Reference proteome</keyword>
<organism evidence="2 3">
    <name type="scientific">Puccinia triticina</name>
    <dbReference type="NCBI Taxonomy" id="208348"/>
    <lineage>
        <taxon>Eukaryota</taxon>
        <taxon>Fungi</taxon>
        <taxon>Dikarya</taxon>
        <taxon>Basidiomycota</taxon>
        <taxon>Pucciniomycotina</taxon>
        <taxon>Pucciniomycetes</taxon>
        <taxon>Pucciniales</taxon>
        <taxon>Pucciniaceae</taxon>
        <taxon>Puccinia</taxon>
    </lineage>
</organism>
<sequence>MSLSNVFGVDGLSRRPGEPGRWAPSSARTIQLGRPLNTDQISRAHPQLVPLDHPPRSDPGLIHQGRRE</sequence>
<name>A0ABY7D3V7_9BASI</name>
<gene>
    <name evidence="2" type="ORF">PtA15_16A209</name>
</gene>
<dbReference type="GeneID" id="77804772"/>
<feature type="region of interest" description="Disordered" evidence="1">
    <location>
        <begin position="1"/>
        <end position="68"/>
    </location>
</feature>
<reference evidence="2" key="1">
    <citation type="submission" date="2022-10" db="EMBL/GenBank/DDBJ databases">
        <title>Puccinia triticina Genome sequencing and assembly.</title>
        <authorList>
            <person name="Li C."/>
        </authorList>
    </citation>
    <scope>NUCLEOTIDE SEQUENCE</scope>
    <source>
        <strain evidence="2">Pt15</strain>
    </source>
</reference>
<evidence type="ECO:0000313" key="3">
    <source>
        <dbReference type="Proteomes" id="UP001164743"/>
    </source>
</evidence>
<dbReference type="EMBL" id="CP110436">
    <property type="protein sequence ID" value="WAQ92303.1"/>
    <property type="molecule type" value="Genomic_DNA"/>
</dbReference>
<accession>A0ABY7D3V7</accession>
<dbReference type="RefSeq" id="XP_053027858.1">
    <property type="nucleotide sequence ID" value="XM_053163877.1"/>
</dbReference>
<evidence type="ECO:0000313" key="2">
    <source>
        <dbReference type="EMBL" id="WAQ92303.1"/>
    </source>
</evidence>
<evidence type="ECO:0000256" key="1">
    <source>
        <dbReference type="SAM" id="MobiDB-lite"/>
    </source>
</evidence>
<dbReference type="Proteomes" id="UP001164743">
    <property type="component" value="Chromosome 16A"/>
</dbReference>